<comment type="caution">
    <text evidence="1">The sequence shown here is derived from an EMBL/GenBank/DDBJ whole genome shotgun (WGS) entry which is preliminary data.</text>
</comment>
<protein>
    <submittedName>
        <fullName evidence="1">Glycosyltransferase</fullName>
        <ecNumber evidence="1">2.4.-.-</ecNumber>
    </submittedName>
</protein>
<name>A0ABV6A7I0_9PSEU</name>
<reference evidence="1 2" key="1">
    <citation type="submission" date="2024-09" db="EMBL/GenBank/DDBJ databases">
        <authorList>
            <person name="Sun Q."/>
            <person name="Mori K."/>
        </authorList>
    </citation>
    <scope>NUCLEOTIDE SEQUENCE [LARGE SCALE GENOMIC DNA]</scope>
    <source>
        <strain evidence="1 2">TBRC 7907</strain>
    </source>
</reference>
<dbReference type="EC" id="2.4.-.-" evidence="1"/>
<evidence type="ECO:0000313" key="1">
    <source>
        <dbReference type="EMBL" id="MFB9909143.1"/>
    </source>
</evidence>
<dbReference type="EMBL" id="JBHLZU010000033">
    <property type="protein sequence ID" value="MFB9909143.1"/>
    <property type="molecule type" value="Genomic_DNA"/>
</dbReference>
<keyword evidence="2" id="KW-1185">Reference proteome</keyword>
<sequence length="368" mass="39409">MKICFVTTYPLGRRELGGSGWVDRRLLAVLRRDHDVDVVCVTGDEGSWDDEGVRCHSAGSVPLEVRGDRARLLRVAGGMLTSPQPYLARKFTVFPGWRRAAALLARRAAGRKVVTSGWPGLLLAESAGVPVAAHIAHNVESTIAVEHSPRPLRLLGETWRLPRAERRLLALPHKVFTLSRTDAFVLRGWGVGASALPLPLIQQPLDEQADALGFIGKASWPPNERALEALTGPVRAELDRLGQDVPYVLAGNGTEAYAGRPGVTALGRVAEEADFYRRVGLVVVPRFGASTGISVKMLEAAEYGRASVVPPQLAAAVDPDGPWLVADGPRATAEVVAAWRAGESTVDVKAWVARHDGSTTAATLAQAF</sequence>
<keyword evidence="1" id="KW-0328">Glycosyltransferase</keyword>
<organism evidence="1 2">
    <name type="scientific">Allokutzneria oryzae</name>
    <dbReference type="NCBI Taxonomy" id="1378989"/>
    <lineage>
        <taxon>Bacteria</taxon>
        <taxon>Bacillati</taxon>
        <taxon>Actinomycetota</taxon>
        <taxon>Actinomycetes</taxon>
        <taxon>Pseudonocardiales</taxon>
        <taxon>Pseudonocardiaceae</taxon>
        <taxon>Allokutzneria</taxon>
    </lineage>
</organism>
<dbReference type="GO" id="GO:0016757">
    <property type="term" value="F:glycosyltransferase activity"/>
    <property type="evidence" value="ECO:0007669"/>
    <property type="project" value="UniProtKB-KW"/>
</dbReference>
<dbReference type="SUPFAM" id="SSF53756">
    <property type="entry name" value="UDP-Glycosyltransferase/glycogen phosphorylase"/>
    <property type="match status" value="1"/>
</dbReference>
<keyword evidence="1" id="KW-0808">Transferase</keyword>
<accession>A0ABV6A7I0</accession>
<dbReference type="Pfam" id="PF13692">
    <property type="entry name" value="Glyco_trans_1_4"/>
    <property type="match status" value="1"/>
</dbReference>
<evidence type="ECO:0000313" key="2">
    <source>
        <dbReference type="Proteomes" id="UP001589693"/>
    </source>
</evidence>
<dbReference type="Proteomes" id="UP001589693">
    <property type="component" value="Unassembled WGS sequence"/>
</dbReference>
<proteinExistence type="predicted"/>
<gene>
    <name evidence="1" type="ORF">ACFFQA_34840</name>
</gene>
<dbReference type="RefSeq" id="WP_377861628.1">
    <property type="nucleotide sequence ID" value="NZ_JBHLZU010000033.1"/>
</dbReference>